<sequence>MRCSLFDRNHLLTFQSELTGSTKLGKATAFAAQRWSMSAAISATPPKRRTTSTVKPSPGDREIAKTRDQADGWDPENMNRVCGAPARRPASEHSQLSFSPFTPAGRTTTLIDMRRSKAIYSPEIPDNTEYVTSAGRSRNMSSIRRRDTKPEIELRSQLHRRGFRFRKDHAIRVDGRLIRPDIAFTRRRLAIFIDGCFWHSCPQHGRKPSVNQDYWSPKLDGNSNRDIEQTAALQSAGWTVLRFWEHEDLIAVIDSITAAMR</sequence>
<dbReference type="Pfam" id="PF03852">
    <property type="entry name" value="Vsr"/>
    <property type="match status" value="1"/>
</dbReference>
<organism evidence="8 9">
    <name type="scientific">Mycolicibacterium fortuitum</name>
    <name type="common">Mycobacterium fortuitum</name>
    <dbReference type="NCBI Taxonomy" id="1766"/>
    <lineage>
        <taxon>Bacteria</taxon>
        <taxon>Bacillati</taxon>
        <taxon>Actinomycetota</taxon>
        <taxon>Actinomycetes</taxon>
        <taxon>Mycobacteriales</taxon>
        <taxon>Mycobacteriaceae</taxon>
        <taxon>Mycolicibacterium</taxon>
    </lineage>
</organism>
<protein>
    <submittedName>
        <fullName evidence="8">DNA mismatch endonuclease vsr</fullName>
        <ecNumber evidence="8">3.1.-.-</ecNumber>
    </submittedName>
</protein>
<evidence type="ECO:0000256" key="5">
    <source>
        <dbReference type="ARBA" id="ARBA00023204"/>
    </source>
</evidence>
<dbReference type="Gene3D" id="3.40.960.10">
    <property type="entry name" value="VSR Endonuclease"/>
    <property type="match status" value="1"/>
</dbReference>
<dbReference type="EC" id="3.1.-.-" evidence="8"/>
<evidence type="ECO:0000256" key="2">
    <source>
        <dbReference type="ARBA" id="ARBA00022759"/>
    </source>
</evidence>
<dbReference type="InterPro" id="IPR004603">
    <property type="entry name" value="DNA_mismatch_endonuc_vsr"/>
</dbReference>
<keyword evidence="2 8" id="KW-0255">Endonuclease</keyword>
<evidence type="ECO:0000256" key="1">
    <source>
        <dbReference type="ARBA" id="ARBA00022722"/>
    </source>
</evidence>
<accession>A0A378UXE4</accession>
<dbReference type="CDD" id="cd00221">
    <property type="entry name" value="Vsr"/>
    <property type="match status" value="1"/>
</dbReference>
<keyword evidence="3" id="KW-0227">DNA damage</keyword>
<dbReference type="SUPFAM" id="SSF52980">
    <property type="entry name" value="Restriction endonuclease-like"/>
    <property type="match status" value="1"/>
</dbReference>
<proteinExistence type="inferred from homology"/>
<evidence type="ECO:0000256" key="6">
    <source>
        <dbReference type="ARBA" id="ARBA00029466"/>
    </source>
</evidence>
<feature type="region of interest" description="Disordered" evidence="7">
    <location>
        <begin position="42"/>
        <end position="63"/>
    </location>
</feature>
<keyword evidence="5" id="KW-0234">DNA repair</keyword>
<keyword evidence="1" id="KW-0540">Nuclease</keyword>
<dbReference type="Proteomes" id="UP000255389">
    <property type="component" value="Unassembled WGS sequence"/>
</dbReference>
<dbReference type="InterPro" id="IPR011335">
    <property type="entry name" value="Restrct_endonuc-II-like"/>
</dbReference>
<evidence type="ECO:0000313" key="9">
    <source>
        <dbReference type="Proteomes" id="UP000255389"/>
    </source>
</evidence>
<evidence type="ECO:0000313" key="8">
    <source>
        <dbReference type="EMBL" id="STZ88877.1"/>
    </source>
</evidence>
<keyword evidence="4 8" id="KW-0378">Hydrolase</keyword>
<comment type="similarity">
    <text evidence="6">Belongs to the Vsr family.</text>
</comment>
<gene>
    <name evidence="8" type="primary">vsr</name>
    <name evidence="8" type="ORF">NCTC1542_03664</name>
</gene>
<evidence type="ECO:0000256" key="7">
    <source>
        <dbReference type="SAM" id="MobiDB-lite"/>
    </source>
</evidence>
<dbReference type="GO" id="GO:0016787">
    <property type="term" value="F:hydrolase activity"/>
    <property type="evidence" value="ECO:0007669"/>
    <property type="project" value="UniProtKB-KW"/>
</dbReference>
<dbReference type="EMBL" id="UGQY01000003">
    <property type="protein sequence ID" value="STZ88877.1"/>
    <property type="molecule type" value="Genomic_DNA"/>
</dbReference>
<evidence type="ECO:0000256" key="3">
    <source>
        <dbReference type="ARBA" id="ARBA00022763"/>
    </source>
</evidence>
<dbReference type="AlphaFoldDB" id="A0A378UXE4"/>
<reference evidence="8 9" key="1">
    <citation type="submission" date="2018-06" db="EMBL/GenBank/DDBJ databases">
        <authorList>
            <consortium name="Pathogen Informatics"/>
            <person name="Doyle S."/>
        </authorList>
    </citation>
    <scope>NUCLEOTIDE SEQUENCE [LARGE SCALE GENOMIC DNA]</scope>
    <source>
        <strain evidence="8 9">NCTC1542</strain>
    </source>
</reference>
<dbReference type="GO" id="GO:0006298">
    <property type="term" value="P:mismatch repair"/>
    <property type="evidence" value="ECO:0007669"/>
    <property type="project" value="InterPro"/>
</dbReference>
<dbReference type="NCBIfam" id="TIGR00632">
    <property type="entry name" value="vsr"/>
    <property type="match status" value="1"/>
</dbReference>
<dbReference type="GO" id="GO:0004519">
    <property type="term" value="F:endonuclease activity"/>
    <property type="evidence" value="ECO:0007669"/>
    <property type="project" value="UniProtKB-KW"/>
</dbReference>
<name>A0A378UXE4_MYCFO</name>
<evidence type="ECO:0000256" key="4">
    <source>
        <dbReference type="ARBA" id="ARBA00022801"/>
    </source>
</evidence>